<dbReference type="STRING" id="258515.SAMN05192585_10825"/>
<keyword evidence="2 10" id="KW-0597">Phosphoprotein</keyword>
<feature type="transmembrane region" description="Helical" evidence="10">
    <location>
        <begin position="125"/>
        <end position="143"/>
    </location>
</feature>
<evidence type="ECO:0000256" key="5">
    <source>
        <dbReference type="ARBA" id="ARBA00022692"/>
    </source>
</evidence>
<evidence type="ECO:0000256" key="9">
    <source>
        <dbReference type="ARBA" id="ARBA00023136"/>
    </source>
</evidence>
<keyword evidence="8 10" id="KW-1133">Transmembrane helix</keyword>
<keyword evidence="3 10" id="KW-0285">Flavoprotein</keyword>
<dbReference type="NCBIfam" id="TIGR01946">
    <property type="entry name" value="rnfD"/>
    <property type="match status" value="1"/>
</dbReference>
<keyword evidence="5 10" id="KW-0812">Transmembrane</keyword>
<evidence type="ECO:0000256" key="4">
    <source>
        <dbReference type="ARBA" id="ARBA00022643"/>
    </source>
</evidence>
<dbReference type="OrthoDB" id="9776359at2"/>
<keyword evidence="4 10" id="KW-0288">FMN</keyword>
<comment type="cofactor">
    <cofactor evidence="10">
        <name>FMN</name>
        <dbReference type="ChEBI" id="CHEBI:58210"/>
    </cofactor>
</comment>
<name>A0A1G9XCP8_9FIRM</name>
<reference evidence="11 12" key="1">
    <citation type="submission" date="2016-10" db="EMBL/GenBank/DDBJ databases">
        <authorList>
            <person name="de Groot N.N."/>
        </authorList>
    </citation>
    <scope>NUCLEOTIDE SEQUENCE [LARGE SCALE GENOMIC DNA]</scope>
    <source>
        <strain evidence="11 12">CGMCC 1.5012</strain>
    </source>
</reference>
<dbReference type="HAMAP" id="MF_00462">
    <property type="entry name" value="RsxD_RnfD"/>
    <property type="match status" value="1"/>
</dbReference>
<organism evidence="11 12">
    <name type="scientific">Acetanaerobacterium elongatum</name>
    <dbReference type="NCBI Taxonomy" id="258515"/>
    <lineage>
        <taxon>Bacteria</taxon>
        <taxon>Bacillati</taxon>
        <taxon>Bacillota</taxon>
        <taxon>Clostridia</taxon>
        <taxon>Eubacteriales</taxon>
        <taxon>Oscillospiraceae</taxon>
        <taxon>Acetanaerobacterium</taxon>
    </lineage>
</organism>
<keyword evidence="7 10" id="KW-0249">Electron transport</keyword>
<keyword evidence="9 10" id="KW-0472">Membrane</keyword>
<dbReference type="AlphaFoldDB" id="A0A1G9XCP8"/>
<proteinExistence type="inferred from homology"/>
<evidence type="ECO:0000256" key="2">
    <source>
        <dbReference type="ARBA" id="ARBA00022553"/>
    </source>
</evidence>
<keyword evidence="12" id="KW-1185">Reference proteome</keyword>
<evidence type="ECO:0000256" key="6">
    <source>
        <dbReference type="ARBA" id="ARBA00022967"/>
    </source>
</evidence>
<comment type="caution">
    <text evidence="10">Lacks conserved residue(s) required for the propagation of feature annotation.</text>
</comment>
<evidence type="ECO:0000313" key="12">
    <source>
        <dbReference type="Proteomes" id="UP000199182"/>
    </source>
</evidence>
<evidence type="ECO:0000256" key="3">
    <source>
        <dbReference type="ARBA" id="ARBA00022630"/>
    </source>
</evidence>
<dbReference type="Pfam" id="PF03116">
    <property type="entry name" value="NQR2_RnfD_RnfE"/>
    <property type="match status" value="1"/>
</dbReference>
<keyword evidence="1 10" id="KW-0813">Transport</keyword>
<accession>A0A1G9XCP8</accession>
<dbReference type="RefSeq" id="WP_092638708.1">
    <property type="nucleotide sequence ID" value="NZ_FNID01000008.1"/>
</dbReference>
<evidence type="ECO:0000256" key="10">
    <source>
        <dbReference type="HAMAP-Rule" id="MF_00462"/>
    </source>
</evidence>
<protein>
    <recommendedName>
        <fullName evidence="10">Ion-translocating oxidoreductase complex subunit D</fullName>
        <ecNumber evidence="10">7.-.-.-</ecNumber>
    </recommendedName>
    <alternativeName>
        <fullName evidence="10">Rnf electron transport complex subunit D</fullName>
    </alternativeName>
</protein>
<feature type="modified residue" description="FMN phosphoryl threonine" evidence="10">
    <location>
        <position position="158"/>
    </location>
</feature>
<evidence type="ECO:0000313" key="11">
    <source>
        <dbReference type="EMBL" id="SDM94216.1"/>
    </source>
</evidence>
<comment type="function">
    <text evidence="10">Part of a membrane-bound complex that couples electron transfer with translocation of ions across the membrane.</text>
</comment>
<feature type="transmembrane region" description="Helical" evidence="10">
    <location>
        <begin position="183"/>
        <end position="200"/>
    </location>
</feature>
<keyword evidence="6 10" id="KW-1278">Translocase</keyword>
<dbReference type="GO" id="GO:0022900">
    <property type="term" value="P:electron transport chain"/>
    <property type="evidence" value="ECO:0007669"/>
    <property type="project" value="UniProtKB-UniRule"/>
</dbReference>
<evidence type="ECO:0000256" key="1">
    <source>
        <dbReference type="ARBA" id="ARBA00022448"/>
    </source>
</evidence>
<comment type="similarity">
    <text evidence="10">Belongs to the NqrB/RnfD family.</text>
</comment>
<dbReference type="EMBL" id="FNID01000008">
    <property type="protein sequence ID" value="SDM94216.1"/>
    <property type="molecule type" value="Genomic_DNA"/>
</dbReference>
<feature type="transmembrane region" description="Helical" evidence="10">
    <location>
        <begin position="22"/>
        <end position="41"/>
    </location>
</feature>
<dbReference type="EC" id="7.-.-.-" evidence="10"/>
<dbReference type="GO" id="GO:0055085">
    <property type="term" value="P:transmembrane transport"/>
    <property type="evidence" value="ECO:0007669"/>
    <property type="project" value="InterPro"/>
</dbReference>
<comment type="subcellular location">
    <subcellularLocation>
        <location evidence="10">Cell membrane</location>
        <topology evidence="10">Multi-pass membrane protein</topology>
    </subcellularLocation>
</comment>
<sequence>MESKLLVTVSPHIKSPMTTQKVMLNVLIALVPAAIASVILFGWRSLLLIAVTNISCVLFETLFNMVTKRPNTVADLSALVTGTLLAMNLPVTLPLWMAVVGAFVAIVIAKMLFGGLGQNFANPAILARIVLLISFSTAMTTWAKPLQWLYGEANTGATPLASASVMAQTSYLDLFLGNKGGCLGEVSVLALLIGGLFLIFRGIITPTIPFTYIATMFVFSWLFGADPVAEILSGGLMIGAFFMATDYTTSPFTEKGKIIFGVGLGLITAVIRAFGSYPEGVSFSILLMNILVPYIDKLTRTKPFGRVKV</sequence>
<dbReference type="Proteomes" id="UP000199182">
    <property type="component" value="Unassembled WGS sequence"/>
</dbReference>
<dbReference type="InterPro" id="IPR011303">
    <property type="entry name" value="RnfD_bac"/>
</dbReference>
<comment type="subunit">
    <text evidence="10">The complex is composed of six subunits: RnfA, RnfB, RnfC, RnfD, RnfE and RnfG.</text>
</comment>
<dbReference type="PANTHER" id="PTHR30578:SF0">
    <property type="entry name" value="ION-TRANSLOCATING OXIDOREDUCTASE COMPLEX SUBUNIT D"/>
    <property type="match status" value="1"/>
</dbReference>
<dbReference type="GO" id="GO:0005886">
    <property type="term" value="C:plasma membrane"/>
    <property type="evidence" value="ECO:0007669"/>
    <property type="project" value="UniProtKB-SubCell"/>
</dbReference>
<feature type="transmembrane region" description="Helical" evidence="10">
    <location>
        <begin position="281"/>
        <end position="299"/>
    </location>
</feature>
<dbReference type="PANTHER" id="PTHR30578">
    <property type="entry name" value="ELECTRON TRANSPORT COMPLEX PROTEIN RNFD"/>
    <property type="match status" value="1"/>
</dbReference>
<keyword evidence="10" id="KW-1003">Cell membrane</keyword>
<feature type="transmembrane region" description="Helical" evidence="10">
    <location>
        <begin position="95"/>
        <end position="113"/>
    </location>
</feature>
<evidence type="ECO:0000256" key="7">
    <source>
        <dbReference type="ARBA" id="ARBA00022982"/>
    </source>
</evidence>
<evidence type="ECO:0000256" key="8">
    <source>
        <dbReference type="ARBA" id="ARBA00022989"/>
    </source>
</evidence>
<dbReference type="InterPro" id="IPR004338">
    <property type="entry name" value="NqrB/RnfD"/>
</dbReference>
<gene>
    <name evidence="10" type="primary">rnfD</name>
    <name evidence="11" type="ORF">SAMN05192585_10825</name>
</gene>